<protein>
    <recommendedName>
        <fullName evidence="6">Ribosomal RNA small subunit methyltransferase G</fullName>
        <ecNumber evidence="6">2.1.1.-</ecNumber>
    </recommendedName>
    <alternativeName>
        <fullName evidence="6">16S rRNA 7-methylguanosine methyltransferase</fullName>
        <shortName evidence="6">16S rRNA m7G methyltransferase</shortName>
    </alternativeName>
</protein>
<comment type="function">
    <text evidence="6">Specifically methylates the N7 position of a guanine in 16S rRNA.</text>
</comment>
<keyword evidence="5 6" id="KW-0949">S-adenosyl-L-methionine</keyword>
<dbReference type="InterPro" id="IPR029063">
    <property type="entry name" value="SAM-dependent_MTases_sf"/>
</dbReference>
<feature type="binding site" evidence="6">
    <location>
        <position position="85"/>
    </location>
    <ligand>
        <name>S-adenosyl-L-methionine</name>
        <dbReference type="ChEBI" id="CHEBI:59789"/>
    </ligand>
</feature>
<dbReference type="Proteomes" id="UP000885690">
    <property type="component" value="Unassembled WGS sequence"/>
</dbReference>
<evidence type="ECO:0000313" key="7">
    <source>
        <dbReference type="EMBL" id="HDD53435.1"/>
    </source>
</evidence>
<comment type="subcellular location">
    <subcellularLocation>
        <location evidence="6">Cytoplasm</location>
    </subcellularLocation>
</comment>
<evidence type="ECO:0000256" key="4">
    <source>
        <dbReference type="ARBA" id="ARBA00022679"/>
    </source>
</evidence>
<feature type="binding site" evidence="6">
    <location>
        <begin position="108"/>
        <end position="110"/>
    </location>
    <ligand>
        <name>S-adenosyl-L-methionine</name>
        <dbReference type="ChEBI" id="CHEBI:59789"/>
    </ligand>
</feature>
<keyword evidence="1 6" id="KW-0963">Cytoplasm</keyword>
<feature type="binding site" evidence="6">
    <location>
        <begin position="136"/>
        <end position="137"/>
    </location>
    <ligand>
        <name>S-adenosyl-L-methionine</name>
        <dbReference type="ChEBI" id="CHEBI:59789"/>
    </ligand>
</feature>
<evidence type="ECO:0000256" key="5">
    <source>
        <dbReference type="ARBA" id="ARBA00022691"/>
    </source>
</evidence>
<dbReference type="PANTHER" id="PTHR31760:SF0">
    <property type="entry name" value="S-ADENOSYL-L-METHIONINE-DEPENDENT METHYLTRANSFERASES SUPERFAMILY PROTEIN"/>
    <property type="match status" value="1"/>
</dbReference>
<reference evidence="7" key="1">
    <citation type="journal article" date="2020" name="mSystems">
        <title>Genome- and Community-Level Interaction Insights into Carbon Utilization and Element Cycling Functions of Hydrothermarchaeota in Hydrothermal Sediment.</title>
        <authorList>
            <person name="Zhou Z."/>
            <person name="Liu Y."/>
            <person name="Xu W."/>
            <person name="Pan J."/>
            <person name="Luo Z.H."/>
            <person name="Li M."/>
        </authorList>
    </citation>
    <scope>NUCLEOTIDE SEQUENCE [LARGE SCALE GENOMIC DNA]</scope>
    <source>
        <strain evidence="7">HyVt-115</strain>
    </source>
</reference>
<accession>A0A7C0Y6A8</accession>
<feature type="binding site" evidence="6">
    <location>
        <position position="152"/>
    </location>
    <ligand>
        <name>S-adenosyl-L-methionine</name>
        <dbReference type="ChEBI" id="CHEBI:59789"/>
    </ligand>
</feature>
<organism evidence="7">
    <name type="scientific">Thermosulfidibacter takaii</name>
    <dbReference type="NCBI Taxonomy" id="412593"/>
    <lineage>
        <taxon>Bacteria</taxon>
        <taxon>Pseudomonadati</taxon>
        <taxon>Thermosulfidibacterota</taxon>
        <taxon>Thermosulfidibacteria</taxon>
        <taxon>Thermosulfidibacterales</taxon>
        <taxon>Thermosulfidibacteraceae</taxon>
    </lineage>
</organism>
<evidence type="ECO:0000256" key="6">
    <source>
        <dbReference type="HAMAP-Rule" id="MF_00074"/>
    </source>
</evidence>
<evidence type="ECO:0000256" key="3">
    <source>
        <dbReference type="ARBA" id="ARBA00022603"/>
    </source>
</evidence>
<keyword evidence="4 6" id="KW-0808">Transferase</keyword>
<dbReference type="AlphaFoldDB" id="A0A7C0Y6A8"/>
<dbReference type="PANTHER" id="PTHR31760">
    <property type="entry name" value="S-ADENOSYL-L-METHIONINE-DEPENDENT METHYLTRANSFERASES SUPERFAMILY PROTEIN"/>
    <property type="match status" value="1"/>
</dbReference>
<dbReference type="GO" id="GO:0070043">
    <property type="term" value="F:rRNA (guanine-N7-)-methyltransferase activity"/>
    <property type="evidence" value="ECO:0007669"/>
    <property type="project" value="UniProtKB-UniRule"/>
</dbReference>
<keyword evidence="2 6" id="KW-0698">rRNA processing</keyword>
<dbReference type="Gene3D" id="3.40.50.150">
    <property type="entry name" value="Vaccinia Virus protein VP39"/>
    <property type="match status" value="1"/>
</dbReference>
<dbReference type="InterPro" id="IPR003682">
    <property type="entry name" value="rRNA_ssu_MeTfrase_G"/>
</dbReference>
<proteinExistence type="inferred from homology"/>
<dbReference type="CDD" id="cd02440">
    <property type="entry name" value="AdoMet_MTases"/>
    <property type="match status" value="1"/>
</dbReference>
<comment type="similarity">
    <text evidence="6">Belongs to the methyltransferase superfamily. RNA methyltransferase RsmG family.</text>
</comment>
<dbReference type="NCBIfam" id="TIGR00138">
    <property type="entry name" value="rsmG_gidB"/>
    <property type="match status" value="1"/>
</dbReference>
<dbReference type="HAMAP" id="MF_00074">
    <property type="entry name" value="16SrRNA_methyltr_G"/>
    <property type="match status" value="1"/>
</dbReference>
<feature type="binding site" evidence="6">
    <location>
        <position position="90"/>
    </location>
    <ligand>
        <name>S-adenosyl-L-methionine</name>
        <dbReference type="ChEBI" id="CHEBI:59789"/>
    </ligand>
</feature>
<comment type="caution">
    <text evidence="7">The sequence shown here is derived from an EMBL/GenBank/DDBJ whole genome shotgun (WGS) entry which is preliminary data.</text>
</comment>
<sequence>MVPGKPSLLSTLEKALGTTPWSTIDLSLEQRRKLILLIDELIRWNKTFSFTSLTQPRDLVEVFILDSLTTLALGIPLASPLLDAGCGPGFPSLPLKIAYPNLKVVAVDSSRKKINFARHIVRLLKLKDYKPLQERLEDVAAKKETFSTVTARALTGGRDALELVASLVSSEGQALLYVGREWSPSLLPPSITLEEHHRYTLPFSGKVRGLVTAIRVV</sequence>
<dbReference type="SUPFAM" id="SSF53335">
    <property type="entry name" value="S-adenosyl-L-methionine-dependent methyltransferases"/>
    <property type="match status" value="1"/>
</dbReference>
<name>A0A7C0Y6A8_9BACT</name>
<dbReference type="EC" id="2.1.1.-" evidence="6"/>
<evidence type="ECO:0000256" key="2">
    <source>
        <dbReference type="ARBA" id="ARBA00022552"/>
    </source>
</evidence>
<evidence type="ECO:0000256" key="1">
    <source>
        <dbReference type="ARBA" id="ARBA00022490"/>
    </source>
</evidence>
<gene>
    <name evidence="6 7" type="primary">rsmG</name>
    <name evidence="7" type="ORF">ENF32_05140</name>
</gene>
<keyword evidence="3 6" id="KW-0489">Methyltransferase</keyword>
<dbReference type="Pfam" id="PF02527">
    <property type="entry name" value="GidB"/>
    <property type="match status" value="1"/>
</dbReference>
<dbReference type="GO" id="GO:0005829">
    <property type="term" value="C:cytosol"/>
    <property type="evidence" value="ECO:0007669"/>
    <property type="project" value="TreeGrafter"/>
</dbReference>
<dbReference type="EMBL" id="DQWS01000188">
    <property type="protein sequence ID" value="HDD53435.1"/>
    <property type="molecule type" value="Genomic_DNA"/>
</dbReference>